<dbReference type="Proteomes" id="UP001057375">
    <property type="component" value="Unassembled WGS sequence"/>
</dbReference>
<sequence>MLLSVACESFIDVLSSLSFISDSIFRITASNTILSDELSIATPYYKTVTKRVVVSDNSASETESYATNTEDEVLCLANLGDLQFPTATELGFMCYDVGDIVQFERLKLESTSSDSFSYNPSETSLYVDKIPILMWDDEEDAFISGSIDSSNKVAFPKSIDFVKADTNYLYPSVGTIEECGVERNTISESSSDFQTCIAFVKDFKNTLMGGISASFSNVFECYQSNSEKNRLSAIQSDSSLGTTYENSVIDQALSVASSIQTQQWKTCREKTKASTQVLKNNLVAIQELIETVESSVSGSLTSQNDISDYSSANFVSPVVAFLDVFEDELDNMLNGLIEGQTLSDRLIYKFAKNDGETDFSAFFLTSAIPNAPNDHYKNTYTLFDVFENFIELLDFSVNPIADVHHNYEAKQAELILLINSVFSFSLQYVANTTASYLCEKSYLDYESINSIV</sequence>
<evidence type="ECO:0000313" key="1">
    <source>
        <dbReference type="EMBL" id="GKT35049.1"/>
    </source>
</evidence>
<reference evidence="1" key="1">
    <citation type="submission" date="2022-03" db="EMBL/GenBank/DDBJ databases">
        <title>Draft genome sequence of Aduncisulcus paluster, a free-living microaerophilic Fornicata.</title>
        <authorList>
            <person name="Yuyama I."/>
            <person name="Kume K."/>
            <person name="Tamura T."/>
            <person name="Inagaki Y."/>
            <person name="Hashimoto T."/>
        </authorList>
    </citation>
    <scope>NUCLEOTIDE SEQUENCE</scope>
    <source>
        <strain evidence="1">NY0171</strain>
    </source>
</reference>
<dbReference type="EMBL" id="BQXS01010912">
    <property type="protein sequence ID" value="GKT35049.1"/>
    <property type="molecule type" value="Genomic_DNA"/>
</dbReference>
<gene>
    <name evidence="1" type="ORF">ADUPG1_008288</name>
</gene>
<comment type="caution">
    <text evidence="1">The sequence shown here is derived from an EMBL/GenBank/DDBJ whole genome shotgun (WGS) entry which is preliminary data.</text>
</comment>
<feature type="non-terminal residue" evidence="1">
    <location>
        <position position="452"/>
    </location>
</feature>
<organism evidence="1 2">
    <name type="scientific">Aduncisulcus paluster</name>
    <dbReference type="NCBI Taxonomy" id="2918883"/>
    <lineage>
        <taxon>Eukaryota</taxon>
        <taxon>Metamonada</taxon>
        <taxon>Carpediemonas-like organisms</taxon>
        <taxon>Aduncisulcus</taxon>
    </lineage>
</organism>
<accession>A0ABQ5KUD8</accession>
<proteinExistence type="predicted"/>
<evidence type="ECO:0000313" key="2">
    <source>
        <dbReference type="Proteomes" id="UP001057375"/>
    </source>
</evidence>
<keyword evidence="2" id="KW-1185">Reference proteome</keyword>
<protein>
    <submittedName>
        <fullName evidence="1">Uncharacterized protein</fullName>
    </submittedName>
</protein>
<name>A0ABQ5KUD8_9EUKA</name>